<evidence type="ECO:0000256" key="4">
    <source>
        <dbReference type="ARBA" id="ARBA00023242"/>
    </source>
</evidence>
<proteinExistence type="inferred from homology"/>
<name>A0AAW0H2A2_MYOGA</name>
<dbReference type="InterPro" id="IPR044882">
    <property type="entry name" value="I2BP1/2_C3HC4-RING_sf"/>
</dbReference>
<keyword evidence="9" id="KW-1185">Reference proteome</keyword>
<sequence length="560" mass="59709">YPPPPVSLGSSSHSASPNSSSVATQVASRHGAYSGLVTGLPNPGGGRGPKLTVPPNLLPQTLLNGPDRGAAKGPPTPAPPDAVLGGQLSWGCVSATVSSAPSSTSSTVAEVGVGAGGKRPGSVSRTNQERELKEKWCKAEALAELSESLHNRTEEWTNKPKMVCDTLLTLAGCTLYESSWTVESSTKNSTSSCNRMIKQMYQDCVKDFGHGLSSGFKYLEYEKKHGSGDWHDWRLLGDLLPEAVLFFKEGMPSVDMLPQPYLDASCPMLPTALVSFSFAPSAPPGTGALPPAAPMGQGAASSLHKRKAFPEPPDSAEGALKLGKDQQRQQWMANQSEALKSTGPGGGGGEALRYQGTQQGDHPPPPLGPHSNRTTLPGSAPRKVHPPWLHLGRWQTLWAQLIHPRTAVQCTLPLYPLGKRAAARCPLPPCLRQRCLVSCNGDLNLQVAPPPPRAHPGMDQVHPQNIPDSAMANSGPLCCTICYEHLEDTHFVQWPSVPSHKFCFTCSRESIKAQGATGEVYCPSREKCPLVGSNVPCAFMQGEITAILDGDVKMKKERDP</sequence>
<accession>A0AAW0H2A2</accession>
<keyword evidence="3" id="KW-0862">Zinc</keyword>
<dbReference type="Pfam" id="PF25454">
    <property type="entry name" value="zf-C3HC4_IRF-2BP1_2"/>
    <property type="match status" value="1"/>
</dbReference>
<dbReference type="PANTHER" id="PTHR10816:SF14">
    <property type="entry name" value="E3 UBIQUITIN-PROTEIN LIGASE IRF2BPL-RELATED"/>
    <property type="match status" value="1"/>
</dbReference>
<comment type="caution">
    <text evidence="8">The sequence shown here is derived from an EMBL/GenBank/DDBJ whole genome shotgun (WGS) entry which is preliminary data.</text>
</comment>
<dbReference type="AlphaFoldDB" id="A0AAW0H2A2"/>
<dbReference type="GO" id="GO:0008270">
    <property type="term" value="F:zinc ion binding"/>
    <property type="evidence" value="ECO:0007669"/>
    <property type="project" value="UniProtKB-KW"/>
</dbReference>
<evidence type="ECO:0000259" key="7">
    <source>
        <dbReference type="Pfam" id="PF25457"/>
    </source>
</evidence>
<evidence type="ECO:0000313" key="9">
    <source>
        <dbReference type="Proteomes" id="UP001488838"/>
    </source>
</evidence>
<evidence type="ECO:0000256" key="2">
    <source>
        <dbReference type="ARBA" id="ARBA00010802"/>
    </source>
</evidence>
<evidence type="ECO:0000256" key="1">
    <source>
        <dbReference type="ARBA" id="ARBA00004123"/>
    </source>
</evidence>
<dbReference type="InterPro" id="IPR057414">
    <property type="entry name" value="Zf-C3HC4_IRF-2BP1_2"/>
</dbReference>
<feature type="compositionally biased region" description="Low complexity" evidence="5">
    <location>
        <begin position="7"/>
        <end position="21"/>
    </location>
</feature>
<keyword evidence="3" id="KW-0863">Zinc-finger</keyword>
<dbReference type="Pfam" id="PF25457">
    <property type="entry name" value="IRF-2BP1_2_M"/>
    <property type="match status" value="2"/>
</dbReference>
<organism evidence="8 9">
    <name type="scientific">Myodes glareolus</name>
    <name type="common">Bank vole</name>
    <name type="synonym">Clethrionomys glareolus</name>
    <dbReference type="NCBI Taxonomy" id="447135"/>
    <lineage>
        <taxon>Eukaryota</taxon>
        <taxon>Metazoa</taxon>
        <taxon>Chordata</taxon>
        <taxon>Craniata</taxon>
        <taxon>Vertebrata</taxon>
        <taxon>Euteleostomi</taxon>
        <taxon>Mammalia</taxon>
        <taxon>Eutheria</taxon>
        <taxon>Euarchontoglires</taxon>
        <taxon>Glires</taxon>
        <taxon>Rodentia</taxon>
        <taxon>Myomorpha</taxon>
        <taxon>Muroidea</taxon>
        <taxon>Cricetidae</taxon>
        <taxon>Arvicolinae</taxon>
        <taxon>Myodes</taxon>
    </lineage>
</organism>
<feature type="region of interest" description="Disordered" evidence="5">
    <location>
        <begin position="101"/>
        <end position="129"/>
    </location>
</feature>
<reference evidence="8 9" key="1">
    <citation type="journal article" date="2023" name="bioRxiv">
        <title>Conserved and derived expression patterns and positive selection on dental genes reveal complex evolutionary context of ever-growing rodent molars.</title>
        <authorList>
            <person name="Calamari Z.T."/>
            <person name="Song A."/>
            <person name="Cohen E."/>
            <person name="Akter M."/>
            <person name="Roy R.D."/>
            <person name="Hallikas O."/>
            <person name="Christensen M.M."/>
            <person name="Li P."/>
            <person name="Marangoni P."/>
            <person name="Jernvall J."/>
            <person name="Klein O.D."/>
        </authorList>
    </citation>
    <scope>NUCLEOTIDE SEQUENCE [LARGE SCALE GENOMIC DNA]</scope>
    <source>
        <strain evidence="8">V071</strain>
    </source>
</reference>
<dbReference type="GO" id="GO:0005634">
    <property type="term" value="C:nucleus"/>
    <property type="evidence" value="ECO:0007669"/>
    <property type="project" value="UniProtKB-SubCell"/>
</dbReference>
<dbReference type="PANTHER" id="PTHR10816">
    <property type="entry name" value="MYELIN TRANSCRIPTION FACTOR 1-RELATED"/>
    <property type="match status" value="1"/>
</dbReference>
<evidence type="ECO:0000256" key="5">
    <source>
        <dbReference type="SAM" id="MobiDB-lite"/>
    </source>
</evidence>
<protein>
    <submittedName>
        <fullName evidence="8">Uncharacterized protein</fullName>
    </submittedName>
</protein>
<feature type="compositionally biased region" description="Polar residues" evidence="5">
    <location>
        <begin position="328"/>
        <end position="339"/>
    </location>
</feature>
<evidence type="ECO:0000259" key="6">
    <source>
        <dbReference type="Pfam" id="PF25454"/>
    </source>
</evidence>
<dbReference type="Gene3D" id="1.10.10.1580">
    <property type="entry name" value="Interferon regulatory factor 2-binding protein"/>
    <property type="match status" value="1"/>
</dbReference>
<feature type="region of interest" description="Disordered" evidence="5">
    <location>
        <begin position="287"/>
        <end position="384"/>
    </location>
</feature>
<dbReference type="InterPro" id="IPR058682">
    <property type="entry name" value="IRF-2BP1/2-like_M"/>
</dbReference>
<feature type="compositionally biased region" description="Low complexity" evidence="5">
    <location>
        <begin position="287"/>
        <end position="296"/>
    </location>
</feature>
<gene>
    <name evidence="8" type="ORF">U0070_003007</name>
</gene>
<dbReference type="EMBL" id="JBBHLL010002175">
    <property type="protein sequence ID" value="KAK7795533.1"/>
    <property type="molecule type" value="Genomic_DNA"/>
</dbReference>
<feature type="domain" description="Interferon regulatory factor 2-binding protein 1/2-like C3HC4 zinc finger" evidence="6">
    <location>
        <begin position="477"/>
        <end position="548"/>
    </location>
</feature>
<feature type="domain" description="IRF-2BP1/2-like middle" evidence="7">
    <location>
        <begin position="126"/>
        <end position="179"/>
    </location>
</feature>
<keyword evidence="3" id="KW-0479">Metal-binding</keyword>
<comment type="subcellular location">
    <subcellularLocation>
        <location evidence="1">Nucleus</location>
    </subcellularLocation>
</comment>
<feature type="non-terminal residue" evidence="8">
    <location>
        <position position="1"/>
    </location>
</feature>
<feature type="region of interest" description="Disordered" evidence="5">
    <location>
        <begin position="1"/>
        <end position="79"/>
    </location>
</feature>
<feature type="domain" description="IRF-2BP1/2-like middle" evidence="7">
    <location>
        <begin position="183"/>
        <end position="261"/>
    </location>
</feature>
<evidence type="ECO:0000313" key="8">
    <source>
        <dbReference type="EMBL" id="KAK7795533.1"/>
    </source>
</evidence>
<dbReference type="GO" id="GO:0006357">
    <property type="term" value="P:regulation of transcription by RNA polymerase II"/>
    <property type="evidence" value="ECO:0007669"/>
    <property type="project" value="TreeGrafter"/>
</dbReference>
<evidence type="ECO:0000256" key="3">
    <source>
        <dbReference type="ARBA" id="ARBA00022771"/>
    </source>
</evidence>
<dbReference type="GO" id="GO:0003714">
    <property type="term" value="F:transcription corepressor activity"/>
    <property type="evidence" value="ECO:0007669"/>
    <property type="project" value="TreeGrafter"/>
</dbReference>
<dbReference type="Proteomes" id="UP001488838">
    <property type="component" value="Unassembled WGS sequence"/>
</dbReference>
<dbReference type="FunFam" id="1.10.10.1580:FF:000001">
    <property type="entry name" value="interferon regulatory factor 2-binding protein 2"/>
    <property type="match status" value="1"/>
</dbReference>
<comment type="similarity">
    <text evidence="2">Belongs to the IRF2BP family.</text>
</comment>
<dbReference type="SUPFAM" id="SSF57850">
    <property type="entry name" value="RING/U-box"/>
    <property type="match status" value="1"/>
</dbReference>
<keyword evidence="4" id="KW-0539">Nucleus</keyword>